<dbReference type="Pfam" id="PF03334">
    <property type="entry name" value="PhaG_MnhG_YufB"/>
    <property type="match status" value="1"/>
</dbReference>
<dbReference type="NCBIfam" id="NF009314">
    <property type="entry name" value="PRK12674.1-2"/>
    <property type="match status" value="1"/>
</dbReference>
<comment type="caution">
    <text evidence="2">The sequence shown here is derived from an EMBL/GenBank/DDBJ whole genome shotgun (WGS) entry which is preliminary data.</text>
</comment>
<organism evidence="2 3">
    <name type="scientific">Pontibacter diazotrophicus</name>
    <dbReference type="NCBI Taxonomy" id="1400979"/>
    <lineage>
        <taxon>Bacteria</taxon>
        <taxon>Pseudomonadati</taxon>
        <taxon>Bacteroidota</taxon>
        <taxon>Cytophagia</taxon>
        <taxon>Cytophagales</taxon>
        <taxon>Hymenobacteraceae</taxon>
        <taxon>Pontibacter</taxon>
    </lineage>
</organism>
<dbReference type="NCBIfam" id="TIGR01300">
    <property type="entry name" value="CPA3_mnhG_phaG"/>
    <property type="match status" value="1"/>
</dbReference>
<keyword evidence="3" id="KW-1185">Reference proteome</keyword>
<dbReference type="AlphaFoldDB" id="A0A3D8LC78"/>
<dbReference type="PANTHER" id="PTHR34703">
    <property type="entry name" value="ANTIPORTER SUBUNIT MNHG2-RELATED"/>
    <property type="match status" value="1"/>
</dbReference>
<dbReference type="PANTHER" id="PTHR34703:SF1">
    <property type="entry name" value="ANTIPORTER SUBUNIT MNHG2-RELATED"/>
    <property type="match status" value="1"/>
</dbReference>
<evidence type="ECO:0000313" key="2">
    <source>
        <dbReference type="EMBL" id="RDV14886.1"/>
    </source>
</evidence>
<dbReference type="Proteomes" id="UP000256708">
    <property type="component" value="Unassembled WGS sequence"/>
</dbReference>
<keyword evidence="1" id="KW-0472">Membrane</keyword>
<keyword evidence="1" id="KW-0812">Transmembrane</keyword>
<feature type="transmembrane region" description="Helical" evidence="1">
    <location>
        <begin position="71"/>
        <end position="92"/>
    </location>
</feature>
<accession>A0A3D8LC78</accession>
<gene>
    <name evidence="2" type="ORF">DXT99_12525</name>
</gene>
<feature type="transmembrane region" description="Helical" evidence="1">
    <location>
        <begin position="12"/>
        <end position="34"/>
    </location>
</feature>
<protein>
    <submittedName>
        <fullName evidence="2">Monovalent cation/H(+) antiporter subunit G</fullName>
    </submittedName>
</protein>
<dbReference type="InterPro" id="IPR005133">
    <property type="entry name" value="PhaG_MnhG_YufB"/>
</dbReference>
<keyword evidence="1" id="KW-1133">Transmembrane helix</keyword>
<evidence type="ECO:0000256" key="1">
    <source>
        <dbReference type="SAM" id="Phobius"/>
    </source>
</evidence>
<dbReference type="OrthoDB" id="9806575at2"/>
<proteinExistence type="predicted"/>
<dbReference type="EMBL" id="QRGR01000012">
    <property type="protein sequence ID" value="RDV14886.1"/>
    <property type="molecule type" value="Genomic_DNA"/>
</dbReference>
<feature type="transmembrane region" description="Helical" evidence="1">
    <location>
        <begin position="46"/>
        <end position="65"/>
    </location>
</feature>
<dbReference type="GO" id="GO:0015385">
    <property type="term" value="F:sodium:proton antiporter activity"/>
    <property type="evidence" value="ECO:0007669"/>
    <property type="project" value="TreeGrafter"/>
</dbReference>
<name>A0A3D8LC78_9BACT</name>
<evidence type="ECO:0000313" key="3">
    <source>
        <dbReference type="Proteomes" id="UP000256708"/>
    </source>
</evidence>
<reference evidence="3" key="1">
    <citation type="submission" date="2018-08" db="EMBL/GenBank/DDBJ databases">
        <authorList>
            <person name="Liu Z.-W."/>
            <person name="Du Z.-J."/>
        </authorList>
    </citation>
    <scope>NUCLEOTIDE SEQUENCE [LARGE SCALE GENOMIC DNA]</scope>
    <source>
        <strain evidence="3">H4X</strain>
    </source>
</reference>
<sequence>MLENIDWILVKDIISCVFILSGVFFILVATIGLLRLPDFYIRMSAITKGSTLGLGLILFGLGIYFNQPSMLLKVLAVITFTLITAPVAAHVIGRTAVQNKIPFWEYTNLKEFKKYLHREHLEEVVNYDKYEEQVLKKKKKEKKEKKAAAREKFGE</sequence>